<feature type="compositionally biased region" description="Pro residues" evidence="1">
    <location>
        <begin position="61"/>
        <end position="73"/>
    </location>
</feature>
<dbReference type="EMBL" id="LUGG01000019">
    <property type="protein sequence ID" value="OBZ68758.1"/>
    <property type="molecule type" value="Genomic_DNA"/>
</dbReference>
<accession>A0A1C7LW50</accession>
<protein>
    <submittedName>
        <fullName evidence="2">Uncharacterized protein</fullName>
    </submittedName>
</protein>
<proteinExistence type="predicted"/>
<gene>
    <name evidence="2" type="ORF">A0H81_11090</name>
</gene>
<dbReference type="AlphaFoldDB" id="A0A1C7LW50"/>
<evidence type="ECO:0000313" key="2">
    <source>
        <dbReference type="EMBL" id="OBZ68758.1"/>
    </source>
</evidence>
<organism evidence="2 3">
    <name type="scientific">Grifola frondosa</name>
    <name type="common">Maitake</name>
    <name type="synonym">Polyporus frondosus</name>
    <dbReference type="NCBI Taxonomy" id="5627"/>
    <lineage>
        <taxon>Eukaryota</taxon>
        <taxon>Fungi</taxon>
        <taxon>Dikarya</taxon>
        <taxon>Basidiomycota</taxon>
        <taxon>Agaricomycotina</taxon>
        <taxon>Agaricomycetes</taxon>
        <taxon>Polyporales</taxon>
        <taxon>Grifolaceae</taxon>
        <taxon>Grifola</taxon>
    </lineage>
</organism>
<dbReference type="Proteomes" id="UP000092993">
    <property type="component" value="Unassembled WGS sequence"/>
</dbReference>
<keyword evidence="3" id="KW-1185">Reference proteome</keyword>
<evidence type="ECO:0000313" key="3">
    <source>
        <dbReference type="Proteomes" id="UP000092993"/>
    </source>
</evidence>
<dbReference type="STRING" id="5627.A0A1C7LW50"/>
<feature type="compositionally biased region" description="Basic and acidic residues" evidence="1">
    <location>
        <begin position="23"/>
        <end position="38"/>
    </location>
</feature>
<evidence type="ECO:0000256" key="1">
    <source>
        <dbReference type="SAM" id="MobiDB-lite"/>
    </source>
</evidence>
<reference evidence="2 3" key="1">
    <citation type="submission" date="2016-03" db="EMBL/GenBank/DDBJ databases">
        <title>Whole genome sequencing of Grifola frondosa 9006-11.</title>
        <authorList>
            <person name="Min B."/>
            <person name="Park H."/>
            <person name="Kim J.-G."/>
            <person name="Cho H."/>
            <person name="Oh Y.-L."/>
            <person name="Kong W.-S."/>
            <person name="Choi I.-G."/>
        </authorList>
    </citation>
    <scope>NUCLEOTIDE SEQUENCE [LARGE SCALE GENOMIC DNA]</scope>
    <source>
        <strain evidence="2 3">9006-11</strain>
    </source>
</reference>
<sequence>MNLPRQGWKTGALRCPADAPSDPQHDDQPPHARPGKNDADEEEEKAPGARAILRKHISKPSPKPWTLPTPTPR</sequence>
<comment type="caution">
    <text evidence="2">The sequence shown here is derived from an EMBL/GenBank/DDBJ whole genome shotgun (WGS) entry which is preliminary data.</text>
</comment>
<name>A0A1C7LW50_GRIFR</name>
<feature type="region of interest" description="Disordered" evidence="1">
    <location>
        <begin position="1"/>
        <end position="73"/>
    </location>
</feature>